<gene>
    <name evidence="2" type="ORF">SAMN05216226_102228</name>
</gene>
<evidence type="ECO:0000256" key="1">
    <source>
        <dbReference type="SAM" id="MobiDB-lite"/>
    </source>
</evidence>
<sequence>MISKRTVSPHSSALQVTETSVIGSQSFDRLRQASTTPYNRYRIQSPGLAVLPLRPLATASSLTGEVLDQRIPASAEILTPATGRNPNGPVTAASRPGIRFPSPPARWRVIEPTDRTVKSCDYWERDTLVDIVGYRRFDDRATRRAEAAGDLIDLGPGTPLNGIDEGRRVALPRQAWRNADGNHRLAAVLAVDSEPLVVGSLARPVFARRSAALGSVTQSSSPASGPRARRRHSVCLLCSCAHGLSLCCDPG</sequence>
<protein>
    <submittedName>
        <fullName evidence="2">Uncharacterized protein</fullName>
    </submittedName>
</protein>
<dbReference type="EMBL" id="FNFC01000002">
    <property type="protein sequence ID" value="SDJ34494.1"/>
    <property type="molecule type" value="Genomic_DNA"/>
</dbReference>
<evidence type="ECO:0000313" key="3">
    <source>
        <dbReference type="Proteomes" id="UP000198856"/>
    </source>
</evidence>
<dbReference type="Proteomes" id="UP000198856">
    <property type="component" value="Unassembled WGS sequence"/>
</dbReference>
<proteinExistence type="predicted"/>
<keyword evidence="3" id="KW-1185">Reference proteome</keyword>
<dbReference type="AlphaFoldDB" id="A0A1G8SZA9"/>
<name>A0A1G8SZA9_9EURY</name>
<evidence type="ECO:0000313" key="2">
    <source>
        <dbReference type="EMBL" id="SDJ34494.1"/>
    </source>
</evidence>
<feature type="region of interest" description="Disordered" evidence="1">
    <location>
        <begin position="79"/>
        <end position="98"/>
    </location>
</feature>
<accession>A0A1G8SZA9</accession>
<organism evidence="2 3">
    <name type="scientific">Halovenus aranensis</name>
    <dbReference type="NCBI Taxonomy" id="890420"/>
    <lineage>
        <taxon>Archaea</taxon>
        <taxon>Methanobacteriati</taxon>
        <taxon>Methanobacteriota</taxon>
        <taxon>Stenosarchaea group</taxon>
        <taxon>Halobacteria</taxon>
        <taxon>Halobacteriales</taxon>
        <taxon>Haloarculaceae</taxon>
        <taxon>Halovenus</taxon>
    </lineage>
</organism>
<reference evidence="2 3" key="1">
    <citation type="submission" date="2016-10" db="EMBL/GenBank/DDBJ databases">
        <authorList>
            <person name="de Groot N.N."/>
        </authorList>
    </citation>
    <scope>NUCLEOTIDE SEQUENCE [LARGE SCALE GENOMIC DNA]</scope>
    <source>
        <strain evidence="2 3">IBRC-M10015</strain>
    </source>
</reference>